<dbReference type="RefSeq" id="WP_100986443.1">
    <property type="nucleotide sequence ID" value="NZ_CP025096.1"/>
</dbReference>
<dbReference type="InterPro" id="IPR014937">
    <property type="entry name" value="DUF1810"/>
</dbReference>
<dbReference type="AlphaFoldDB" id="A0A2K8YTR6"/>
<dbReference type="Pfam" id="PF08837">
    <property type="entry name" value="DUF1810"/>
    <property type="match status" value="1"/>
</dbReference>
<evidence type="ECO:0000313" key="1">
    <source>
        <dbReference type="EMBL" id="AUD01020.1"/>
    </source>
</evidence>
<evidence type="ECO:0000313" key="2">
    <source>
        <dbReference type="Proteomes" id="UP000232883"/>
    </source>
</evidence>
<protein>
    <submittedName>
        <fullName evidence="1">DUF1810 domain-containing protein</fullName>
    </submittedName>
</protein>
<dbReference type="SUPFAM" id="SSF140736">
    <property type="entry name" value="Rv1873-like"/>
    <property type="match status" value="1"/>
</dbReference>
<reference evidence="1 2" key="1">
    <citation type="submission" date="2017-11" db="EMBL/GenBank/DDBJ databases">
        <title>Taxonomic description and genome sequences of Spirosoma HA7 sp. nov., isolated from pollen microhabitat of Corylus avellana.</title>
        <authorList>
            <person name="Ambika Manirajan B."/>
            <person name="Suarez C."/>
            <person name="Ratering S."/>
            <person name="Geissler-Plaum R."/>
            <person name="Cardinale M."/>
            <person name="Sylvia S."/>
        </authorList>
    </citation>
    <scope>NUCLEOTIDE SEQUENCE [LARGE SCALE GENOMIC DNA]</scope>
    <source>
        <strain evidence="1 2">HA7</strain>
    </source>
</reference>
<dbReference type="OrthoDB" id="9801870at2"/>
<keyword evidence="2" id="KW-1185">Reference proteome</keyword>
<dbReference type="Gene3D" id="1.25.40.380">
    <property type="entry name" value="Protein of unknown function DUF1810"/>
    <property type="match status" value="1"/>
</dbReference>
<proteinExistence type="predicted"/>
<dbReference type="InterPro" id="IPR036287">
    <property type="entry name" value="Rv1873-like_sf"/>
</dbReference>
<gene>
    <name evidence="1" type="ORF">CWM47_03790</name>
</gene>
<dbReference type="EMBL" id="CP025096">
    <property type="protein sequence ID" value="AUD01020.1"/>
    <property type="molecule type" value="Genomic_DNA"/>
</dbReference>
<accession>A0A2K8YTR6</accession>
<dbReference type="Proteomes" id="UP000232883">
    <property type="component" value="Chromosome"/>
</dbReference>
<name>A0A2K8YTR6_9BACT</name>
<dbReference type="PIRSF" id="PIRSF008546">
    <property type="entry name" value="UCP008546"/>
    <property type="match status" value="1"/>
</dbReference>
<sequence length="143" mass="16110">MQSEPNLKRFLDAQINDYSTALREIKNGRKQSHWMWYIFPQIKGLGISETAKFYSLNDKREAKAYLDHPILGSRLLEISNALLGVAGKSANQLLGSPDDMKLKSSMTLFSSLDNADPVFQAVLNKYYEGALDQRTLSIINDVP</sequence>
<organism evidence="1 2">
    <name type="scientific">Spirosoma pollinicola</name>
    <dbReference type="NCBI Taxonomy" id="2057025"/>
    <lineage>
        <taxon>Bacteria</taxon>
        <taxon>Pseudomonadati</taxon>
        <taxon>Bacteroidota</taxon>
        <taxon>Cytophagia</taxon>
        <taxon>Cytophagales</taxon>
        <taxon>Cytophagaceae</taxon>
        <taxon>Spirosoma</taxon>
    </lineage>
</organism>
<dbReference type="KEGG" id="spir:CWM47_03790"/>